<dbReference type="VEuPathDB" id="FungiDB:AMAG_17751"/>
<keyword evidence="2" id="KW-1185">Reference proteome</keyword>
<dbReference type="InterPro" id="IPR034595">
    <property type="entry name" value="NDUFAF8"/>
</dbReference>
<dbReference type="AlphaFoldDB" id="A0A0L0RYN2"/>
<dbReference type="PANTHER" id="PTHR34561">
    <property type="entry name" value="NADH DEHYDROGENASE [UBIQUINONE] 1 ALPHA SUBCOMPLEX ASSEMBLY FACTOR 8"/>
    <property type="match status" value="1"/>
</dbReference>
<dbReference type="PANTHER" id="PTHR34561:SF1">
    <property type="entry name" value="NADH DEHYDROGENASE [UBIQUINONE] 1 ALPHA SUBCOMPLEX ASSEMBLY FACTOR 8"/>
    <property type="match status" value="1"/>
</dbReference>
<dbReference type="EMBL" id="GG745329">
    <property type="protein sequence ID" value="KNE55194.1"/>
    <property type="molecule type" value="Genomic_DNA"/>
</dbReference>
<evidence type="ECO:0000313" key="1">
    <source>
        <dbReference type="EMBL" id="KNE55194.1"/>
    </source>
</evidence>
<evidence type="ECO:0000313" key="2">
    <source>
        <dbReference type="Proteomes" id="UP000054350"/>
    </source>
</evidence>
<organism evidence="1 2">
    <name type="scientific">Allomyces macrogynus (strain ATCC 38327)</name>
    <name type="common">Allomyces javanicus var. macrogynus</name>
    <dbReference type="NCBI Taxonomy" id="578462"/>
    <lineage>
        <taxon>Eukaryota</taxon>
        <taxon>Fungi</taxon>
        <taxon>Fungi incertae sedis</taxon>
        <taxon>Blastocladiomycota</taxon>
        <taxon>Blastocladiomycetes</taxon>
        <taxon>Blastocladiales</taxon>
        <taxon>Blastocladiaceae</taxon>
        <taxon>Allomyces</taxon>
    </lineage>
</organism>
<accession>A0A0L0RYN2</accession>
<dbReference type="OrthoDB" id="3821113at2759"/>
<dbReference type="GO" id="GO:0005739">
    <property type="term" value="C:mitochondrion"/>
    <property type="evidence" value="ECO:0007669"/>
    <property type="project" value="InterPro"/>
</dbReference>
<proteinExistence type="predicted"/>
<reference evidence="1 2" key="1">
    <citation type="submission" date="2009-11" db="EMBL/GenBank/DDBJ databases">
        <title>Annotation of Allomyces macrogynus ATCC 38327.</title>
        <authorList>
            <consortium name="The Broad Institute Genome Sequencing Platform"/>
            <person name="Russ C."/>
            <person name="Cuomo C."/>
            <person name="Burger G."/>
            <person name="Gray M.W."/>
            <person name="Holland P.W.H."/>
            <person name="King N."/>
            <person name="Lang F.B.F."/>
            <person name="Roger A.J."/>
            <person name="Ruiz-Trillo I."/>
            <person name="Young S.K."/>
            <person name="Zeng Q."/>
            <person name="Gargeya S."/>
            <person name="Fitzgerald M."/>
            <person name="Haas B."/>
            <person name="Abouelleil A."/>
            <person name="Alvarado L."/>
            <person name="Arachchi H.M."/>
            <person name="Berlin A."/>
            <person name="Chapman S.B."/>
            <person name="Gearin G."/>
            <person name="Goldberg J."/>
            <person name="Griggs A."/>
            <person name="Gujja S."/>
            <person name="Hansen M."/>
            <person name="Heiman D."/>
            <person name="Howarth C."/>
            <person name="Larimer J."/>
            <person name="Lui A."/>
            <person name="MacDonald P.J.P."/>
            <person name="McCowen C."/>
            <person name="Montmayeur A."/>
            <person name="Murphy C."/>
            <person name="Neiman D."/>
            <person name="Pearson M."/>
            <person name="Priest M."/>
            <person name="Roberts A."/>
            <person name="Saif S."/>
            <person name="Shea T."/>
            <person name="Sisk P."/>
            <person name="Stolte C."/>
            <person name="Sykes S."/>
            <person name="Wortman J."/>
            <person name="Nusbaum C."/>
            <person name="Birren B."/>
        </authorList>
    </citation>
    <scope>NUCLEOTIDE SEQUENCE [LARGE SCALE GENOMIC DNA]</scope>
    <source>
        <strain evidence="1 2">ATCC 38327</strain>
    </source>
</reference>
<sequence>MALPSAPFKASSSSRPPPPNASIAYGKCVASNTADIHQDRCAREFLAFKQCVTQKAGRKW</sequence>
<dbReference type="Proteomes" id="UP000054350">
    <property type="component" value="Unassembled WGS sequence"/>
</dbReference>
<reference evidence="2" key="2">
    <citation type="submission" date="2009-11" db="EMBL/GenBank/DDBJ databases">
        <title>The Genome Sequence of Allomyces macrogynus strain ATCC 38327.</title>
        <authorList>
            <consortium name="The Broad Institute Genome Sequencing Platform"/>
            <person name="Russ C."/>
            <person name="Cuomo C."/>
            <person name="Shea T."/>
            <person name="Young S.K."/>
            <person name="Zeng Q."/>
            <person name="Koehrsen M."/>
            <person name="Haas B."/>
            <person name="Borodovsky M."/>
            <person name="Guigo R."/>
            <person name="Alvarado L."/>
            <person name="Berlin A."/>
            <person name="Borenstein D."/>
            <person name="Chen Z."/>
            <person name="Engels R."/>
            <person name="Freedman E."/>
            <person name="Gellesch M."/>
            <person name="Goldberg J."/>
            <person name="Griggs A."/>
            <person name="Gujja S."/>
            <person name="Heiman D."/>
            <person name="Hepburn T."/>
            <person name="Howarth C."/>
            <person name="Jen D."/>
            <person name="Larson L."/>
            <person name="Lewis B."/>
            <person name="Mehta T."/>
            <person name="Park D."/>
            <person name="Pearson M."/>
            <person name="Roberts A."/>
            <person name="Saif S."/>
            <person name="Shenoy N."/>
            <person name="Sisk P."/>
            <person name="Stolte C."/>
            <person name="Sykes S."/>
            <person name="Walk T."/>
            <person name="White J."/>
            <person name="Yandava C."/>
            <person name="Burger G."/>
            <person name="Gray M.W."/>
            <person name="Holland P.W.H."/>
            <person name="King N."/>
            <person name="Lang F.B.F."/>
            <person name="Roger A.J."/>
            <person name="Ruiz-Trillo I."/>
            <person name="Lander E."/>
            <person name="Nusbaum C."/>
        </authorList>
    </citation>
    <scope>NUCLEOTIDE SEQUENCE [LARGE SCALE GENOMIC DNA]</scope>
    <source>
        <strain evidence="2">ATCC 38327</strain>
    </source>
</reference>
<name>A0A0L0RYN2_ALLM3</name>
<gene>
    <name evidence="1" type="ORF">AMAG_17751</name>
</gene>
<evidence type="ECO:0008006" key="3">
    <source>
        <dbReference type="Google" id="ProtNLM"/>
    </source>
</evidence>
<protein>
    <recommendedName>
        <fullName evidence="3">CHCH domain-containing protein</fullName>
    </recommendedName>
</protein>
<dbReference type="GO" id="GO:0032981">
    <property type="term" value="P:mitochondrial respiratory chain complex I assembly"/>
    <property type="evidence" value="ECO:0007669"/>
    <property type="project" value="InterPro"/>
</dbReference>